<feature type="active site" description="Nucleophile" evidence="3">
    <location>
        <position position="254"/>
    </location>
</feature>
<evidence type="ECO:0000256" key="3">
    <source>
        <dbReference type="PIRSR" id="PIRSR633199-1"/>
    </source>
</evidence>
<feature type="active site" description="Proton donor" evidence="3">
    <location>
        <position position="166"/>
    </location>
</feature>
<evidence type="ECO:0000313" key="6">
    <source>
        <dbReference type="Proteomes" id="UP000176951"/>
    </source>
</evidence>
<feature type="binding site" evidence="4">
    <location>
        <position position="248"/>
    </location>
    <ligand>
        <name>substrate</name>
    </ligand>
</feature>
<evidence type="ECO:0000256" key="1">
    <source>
        <dbReference type="ARBA" id="ARBA00008532"/>
    </source>
</evidence>
<dbReference type="Pfam" id="PF02274">
    <property type="entry name" value="ADI"/>
    <property type="match status" value="1"/>
</dbReference>
<evidence type="ECO:0000256" key="4">
    <source>
        <dbReference type="PIRSR" id="PIRSR633199-2"/>
    </source>
</evidence>
<dbReference type="GO" id="GO:0006525">
    <property type="term" value="P:arginine metabolic process"/>
    <property type="evidence" value="ECO:0007669"/>
    <property type="project" value="TreeGrafter"/>
</dbReference>
<keyword evidence="2" id="KW-0378">Hydrolase</keyword>
<dbReference type="GO" id="GO:0016597">
    <property type="term" value="F:amino acid binding"/>
    <property type="evidence" value="ECO:0007669"/>
    <property type="project" value="TreeGrafter"/>
</dbReference>
<dbReference type="EMBL" id="MHSW01000012">
    <property type="protein sequence ID" value="OHA52162.1"/>
    <property type="molecule type" value="Genomic_DNA"/>
</dbReference>
<dbReference type="GO" id="GO:0045429">
    <property type="term" value="P:positive regulation of nitric oxide biosynthetic process"/>
    <property type="evidence" value="ECO:0007669"/>
    <property type="project" value="TreeGrafter"/>
</dbReference>
<feature type="binding site" evidence="4">
    <location>
        <begin position="68"/>
        <end position="69"/>
    </location>
    <ligand>
        <name>substrate</name>
    </ligand>
</feature>
<organism evidence="5 6">
    <name type="scientific">Candidatus Terrybacteria bacterium RIFCSPLOWO2_01_FULL_40_23</name>
    <dbReference type="NCBI Taxonomy" id="1802366"/>
    <lineage>
        <taxon>Bacteria</taxon>
        <taxon>Candidatus Terryibacteriota</taxon>
    </lineage>
</organism>
<dbReference type="PANTHER" id="PTHR12737">
    <property type="entry name" value="DIMETHYLARGININE DIMETHYLAMINOHYDROLASE"/>
    <property type="match status" value="1"/>
</dbReference>
<gene>
    <name evidence="5" type="ORF">A3A97_04605</name>
</gene>
<evidence type="ECO:0000256" key="2">
    <source>
        <dbReference type="ARBA" id="ARBA00022801"/>
    </source>
</evidence>
<dbReference type="SUPFAM" id="SSF55909">
    <property type="entry name" value="Pentein"/>
    <property type="match status" value="1"/>
</dbReference>
<protein>
    <recommendedName>
        <fullName evidence="7">Dimethylargininase</fullName>
    </recommendedName>
</protein>
<dbReference type="GO" id="GO:0016403">
    <property type="term" value="F:dimethylargininase activity"/>
    <property type="evidence" value="ECO:0007669"/>
    <property type="project" value="TreeGrafter"/>
</dbReference>
<proteinExistence type="inferred from homology"/>
<dbReference type="Proteomes" id="UP000176951">
    <property type="component" value="Unassembled WGS sequence"/>
</dbReference>
<feature type="binding site" evidence="4">
    <location>
        <position position="63"/>
    </location>
    <ligand>
        <name>substrate</name>
    </ligand>
</feature>
<feature type="binding site" evidence="4">
    <location>
        <position position="21"/>
    </location>
    <ligand>
        <name>substrate</name>
    </ligand>
</feature>
<name>A0A1G2PX50_9BACT</name>
<evidence type="ECO:0008006" key="7">
    <source>
        <dbReference type="Google" id="ProtNLM"/>
    </source>
</evidence>
<comment type="similarity">
    <text evidence="1">Belongs to the DDAH family.</text>
</comment>
<dbReference type="PANTHER" id="PTHR12737:SF9">
    <property type="entry name" value="DIMETHYLARGININASE"/>
    <property type="match status" value="1"/>
</dbReference>
<evidence type="ECO:0000313" key="5">
    <source>
        <dbReference type="EMBL" id="OHA52162.1"/>
    </source>
</evidence>
<dbReference type="GO" id="GO:0000052">
    <property type="term" value="P:citrulline metabolic process"/>
    <property type="evidence" value="ECO:0007669"/>
    <property type="project" value="TreeGrafter"/>
</dbReference>
<comment type="caution">
    <text evidence="5">The sequence shown here is derived from an EMBL/GenBank/DDBJ whole genome shotgun (WGS) entry which is preliminary data.</text>
</comment>
<dbReference type="Gene3D" id="3.75.10.10">
    <property type="entry name" value="L-arginine/glycine Amidinotransferase, Chain A"/>
    <property type="match status" value="1"/>
</dbReference>
<feature type="binding site" evidence="4">
    <location>
        <position position="134"/>
    </location>
    <ligand>
        <name>substrate</name>
    </ligand>
</feature>
<reference evidence="5 6" key="1">
    <citation type="journal article" date="2016" name="Nat. Commun.">
        <title>Thousands of microbial genomes shed light on interconnected biogeochemical processes in an aquifer system.</title>
        <authorList>
            <person name="Anantharaman K."/>
            <person name="Brown C.T."/>
            <person name="Hug L.A."/>
            <person name="Sharon I."/>
            <person name="Castelle C.J."/>
            <person name="Probst A.J."/>
            <person name="Thomas B.C."/>
            <person name="Singh A."/>
            <person name="Wilkins M.J."/>
            <person name="Karaoz U."/>
            <person name="Brodie E.L."/>
            <person name="Williams K.H."/>
            <person name="Hubbard S.S."/>
            <person name="Banfield J.F."/>
        </authorList>
    </citation>
    <scope>NUCLEOTIDE SEQUENCE [LARGE SCALE GENOMIC DNA]</scope>
</reference>
<accession>A0A1G2PX50</accession>
<feature type="binding site" evidence="4">
    <location>
        <position position="88"/>
    </location>
    <ligand>
        <name>substrate</name>
    </ligand>
</feature>
<sequence length="259" mass="29155">MQKTLTWALICFPSQNLNRALRMKDLGVVDSVSATRQHANYCKQLSRFGFSLLTLPSDTRYPDSVFVEDPAVIIEDTLIITRLRRKERIGEEERIKTILLPFFDKVSSITAPGFIEGGDVLIAKQHLYVGLSKRTNIEGANQLAEIARNLFGYPTTIFKIPESYLHLKGEATYHPSSDTITVSEEIADHFRDSSSRLIVTPSNERFGANCISSKNAILIHKGRVKTKKLLRDLGFDVLEIDLSEFEKVDGAMTCLSKLF</sequence>
<dbReference type="InterPro" id="IPR033199">
    <property type="entry name" value="DDAH-like"/>
</dbReference>
<dbReference type="AlphaFoldDB" id="A0A1G2PX50"/>